<feature type="coiled-coil region" evidence="1">
    <location>
        <begin position="49"/>
        <end position="79"/>
    </location>
</feature>
<dbReference type="AlphaFoldDB" id="A0A6C0LAF3"/>
<proteinExistence type="predicted"/>
<reference evidence="2" key="1">
    <citation type="journal article" date="2020" name="Nature">
        <title>Giant virus diversity and host interactions through global metagenomics.</title>
        <authorList>
            <person name="Schulz F."/>
            <person name="Roux S."/>
            <person name="Paez-Espino D."/>
            <person name="Jungbluth S."/>
            <person name="Walsh D.A."/>
            <person name="Denef V.J."/>
            <person name="McMahon K.D."/>
            <person name="Konstantinidis K.T."/>
            <person name="Eloe-Fadrosh E.A."/>
            <person name="Kyrpides N.C."/>
            <person name="Woyke T."/>
        </authorList>
    </citation>
    <scope>NUCLEOTIDE SEQUENCE</scope>
    <source>
        <strain evidence="2">GVMAG-M-3300027769-26</strain>
    </source>
</reference>
<name>A0A6C0LAF3_9ZZZZ</name>
<sequence>MLDSLNYIKDRFEKCRVADGVYRDEGEVDAENEEDTKKYALFKIIDLIKDTYKDDLKKQEQAKDKLKNITNNCNSIIEKRFGLSDYLFKNKVLTQKYYDLLTDPENFKIGWKTFKYFFEQNDLLKGSYIKEDDDEAIIFKLYSTKGTILYIRLSRRNLKDRQSKESSEENPVNIFKIDMEDKKQLLIYSSINNEYFHIEEKGLSGMHGLEQEGSTVSSRTHNFNKISINDEELANIFKKNYNKQGGIGKKTIKNKSKPLKNTILQKKEILGKDMRIYKINGSKKEYVKYKGNLISISDYKKIIKLKKIKNIVIY</sequence>
<evidence type="ECO:0000313" key="2">
    <source>
        <dbReference type="EMBL" id="QHU27949.1"/>
    </source>
</evidence>
<accession>A0A6C0LAF3</accession>
<protein>
    <submittedName>
        <fullName evidence="2">Uncharacterized protein</fullName>
    </submittedName>
</protein>
<keyword evidence="1" id="KW-0175">Coiled coil</keyword>
<organism evidence="2">
    <name type="scientific">viral metagenome</name>
    <dbReference type="NCBI Taxonomy" id="1070528"/>
    <lineage>
        <taxon>unclassified sequences</taxon>
        <taxon>metagenomes</taxon>
        <taxon>organismal metagenomes</taxon>
    </lineage>
</organism>
<dbReference type="EMBL" id="MN740466">
    <property type="protein sequence ID" value="QHU27949.1"/>
    <property type="molecule type" value="Genomic_DNA"/>
</dbReference>
<evidence type="ECO:0000256" key="1">
    <source>
        <dbReference type="SAM" id="Coils"/>
    </source>
</evidence>